<protein>
    <recommendedName>
        <fullName evidence="14">Phosphorylase b kinase regulatory subunit</fullName>
    </recommendedName>
</protein>
<keyword evidence="8 14" id="KW-0112">Calmodulin-binding</keyword>
<evidence type="ECO:0000259" key="16">
    <source>
        <dbReference type="Pfam" id="PF00723"/>
    </source>
</evidence>
<evidence type="ECO:0000256" key="4">
    <source>
        <dbReference type="ARBA" id="ARBA00007128"/>
    </source>
</evidence>
<dbReference type="OrthoDB" id="5971574at2759"/>
<dbReference type="GO" id="GO:0005964">
    <property type="term" value="C:phosphorylase kinase complex"/>
    <property type="evidence" value="ECO:0007669"/>
    <property type="project" value="TreeGrafter"/>
</dbReference>
<evidence type="ECO:0000313" key="19">
    <source>
        <dbReference type="Proteomes" id="UP000887567"/>
    </source>
</evidence>
<evidence type="ECO:0000256" key="6">
    <source>
        <dbReference type="ARBA" id="ARBA00022553"/>
    </source>
</evidence>
<dbReference type="GeneID" id="110240528"/>
<evidence type="ECO:0000256" key="8">
    <source>
        <dbReference type="ARBA" id="ARBA00022860"/>
    </source>
</evidence>
<keyword evidence="11 13" id="KW-0449">Lipoprotein</keyword>
<evidence type="ECO:0000256" key="5">
    <source>
        <dbReference type="ARBA" id="ARBA00022475"/>
    </source>
</evidence>
<dbReference type="InterPro" id="IPR012341">
    <property type="entry name" value="6hp_glycosidase-like_sf"/>
</dbReference>
<dbReference type="GO" id="GO:0005516">
    <property type="term" value="F:calmodulin binding"/>
    <property type="evidence" value="ECO:0007669"/>
    <property type="project" value="UniProtKB-KW"/>
</dbReference>
<keyword evidence="9 14" id="KW-0472">Membrane</keyword>
<evidence type="ECO:0000313" key="18">
    <source>
        <dbReference type="EnsemblMetazoa" id="XP_020901994.1"/>
    </source>
</evidence>
<accession>A0A913XBP7</accession>
<dbReference type="FunFam" id="1.50.10.10:FF:000004">
    <property type="entry name" value="Phosphorylase b kinase regulatory subunit"/>
    <property type="match status" value="1"/>
</dbReference>
<dbReference type="InterPro" id="IPR008734">
    <property type="entry name" value="PHK_A/B_su"/>
</dbReference>
<comment type="PTM">
    <text evidence="13">Although the final Cys may be farnesylated, the terminal tripeptide is probably not removed, and the C-terminus is not methylated.</text>
</comment>
<evidence type="ECO:0000256" key="13">
    <source>
        <dbReference type="PIRSR" id="PIRSR608734-50"/>
    </source>
</evidence>
<dbReference type="Pfam" id="PF00723">
    <property type="entry name" value="Glyco_hydro_15"/>
    <property type="match status" value="1"/>
</dbReference>
<evidence type="ECO:0000256" key="15">
    <source>
        <dbReference type="SAM" id="MobiDB-lite"/>
    </source>
</evidence>
<proteinExistence type="inferred from homology"/>
<dbReference type="EnsemblMetazoa" id="XM_021046335.2">
    <property type="protein sequence ID" value="XP_020901994.1"/>
    <property type="gene ID" value="LOC110240528"/>
</dbReference>
<dbReference type="InterPro" id="IPR011613">
    <property type="entry name" value="GH15-like"/>
</dbReference>
<feature type="domain" description="Phosphorylase b kinase regulatory subunit alpha/beta C-terminal" evidence="17">
    <location>
        <begin position="1036"/>
        <end position="1172"/>
    </location>
</feature>
<dbReference type="RefSeq" id="XP_020901994.1">
    <property type="nucleotide sequence ID" value="XM_021046335.2"/>
</dbReference>
<feature type="region of interest" description="Disordered" evidence="15">
    <location>
        <begin position="1044"/>
        <end position="1066"/>
    </location>
</feature>
<comment type="pathway">
    <text evidence="3 14">Glycan biosynthesis; glycogen metabolism.</text>
</comment>
<feature type="lipid moiety-binding region" description="S-farnesyl cysteine" evidence="13">
    <location>
        <position position="1244"/>
    </location>
</feature>
<dbReference type="GO" id="GO:0005977">
    <property type="term" value="P:glycogen metabolic process"/>
    <property type="evidence" value="ECO:0007669"/>
    <property type="project" value="UniProtKB-KW"/>
</dbReference>
<evidence type="ECO:0000256" key="9">
    <source>
        <dbReference type="ARBA" id="ARBA00023136"/>
    </source>
</evidence>
<dbReference type="InterPro" id="IPR045583">
    <property type="entry name" value="KPBA/B_C"/>
</dbReference>
<dbReference type="SUPFAM" id="SSF48208">
    <property type="entry name" value="Six-hairpin glycosidases"/>
    <property type="match status" value="1"/>
</dbReference>
<evidence type="ECO:0000256" key="11">
    <source>
        <dbReference type="ARBA" id="ARBA00023288"/>
    </source>
</evidence>
<evidence type="ECO:0000256" key="2">
    <source>
        <dbReference type="ARBA" id="ARBA00004342"/>
    </source>
</evidence>
<keyword evidence="10 14" id="KW-0119">Carbohydrate metabolism</keyword>
<sequence>MRTRSNSIVRLDWYHHLVTSTILDFQDPVTGLLPPRVKWNTEDHQSSEFPKHAWVRDNVYSIIAVWALALAYRKNADMDEDRAKAYELTQAVVKCMRGLLSSMMRQAEKVESFKTSQSRADSLHAKYDIATGSTCVSDHAWGHLQIDATSLYLLILAQMTASGIQLVFTVDEVAFVQNLVFYIEKSYSIPDYGIWERGDKLNHGLPELNASSIGLAKAALEAVNGLDLFGPEGSQSSVIHVLPDDIQKCKAILQSMLPRESNSKEIAASLLSVISFPAFAVEDKELVDITRDEIIDELQGKYGLCRFLRDGYKTPVEDPHRLHYEPAELEIFQHLECEWPLFYCYLILDGLYLDRPEQAKKYTNLLDELLIRDETGLILVPELFYVPREKVAEEKSNPHSVERTRGEFAPHMWSQSLYIVASLLQEKFIAIGELDPLNRRHSTENRPDVVVQVALLAEDEIVSQLLCGLDVPVQLVSHVENIEVLPAHVLGMTYQQLGKCTDLNLTGRPIYNIGALASSTLYRMGTGLFAFTPQFLDYHQFYLCLDNEFLADRLKSLVGYLGANWRLLGRPTLTLLVTNSMMEDSQSSCIAKLILKLKGGYISGVRVRLGFLSDFLSTSCVTTLHFVRDYGEQGIRSMQKRLSTSKDILKRSDSVSRERTPSFVGGSPEARSTGRISDVSGAIKRSRSISIYCDKDNMSMGVPWPHLNSMAATSSTFETSIEVTPARKETFEERVANGWSPTRSRTLSLLVDSETKQYIKELEESSDIYDQADIMHFLYKTKGPDFDTHLFGAEGTTIEKLLEELYEKACEYKAWSLVRHTAGLLQKEVEDLAECCTDLLVNQKQITIGIPQDGKEEVITRPLPSSELKKIIYKVFGEDMSTGVLTQELLVYLGIFVKSDPKLFSEMLRLRVGLIIEVMVAELARSLDCSGEDAAEYFMNLSPFEMKTLLYHILSGKEFGISDGSIRNVSEKQLSIINIDLPKRVGMKKLSKAIKKMGVVTQLSRKLGVTEPPHLEVSLSEHRGLKRQVANPDIHPSHLNKQESADYAEEHDQQKHNEHHEDEREGNWVRRRCLDGALNRVPEDFYRNVWKVLEKCHWLTIYKNNLPSAMVREMTARELKFALCVEGALNRIPEPEYRQLIVEALMVMALVVENYPDQPLWDTVDVDDLVYQGYKIYLKEQAAIGGDSTVCCARPVHEQISCGGACGICRYFYDTAPSGRFGTMTYFSKAVATKLSYIPHENECVLS</sequence>
<dbReference type="Pfam" id="PF19292">
    <property type="entry name" value="KPBB_C"/>
    <property type="match status" value="1"/>
</dbReference>
<comment type="subcellular location">
    <subcellularLocation>
        <location evidence="2 14">Cell membrane</location>
        <topology evidence="2 14">Lipid-anchor</topology>
        <orientation evidence="2 14">Cytoplasmic side</orientation>
    </subcellularLocation>
</comment>
<comment type="function">
    <text evidence="1">Phosphorylase b kinase catalyzes the phosphorylation of serine in certain substrates, including troponin I. The alpha chain may bind calmodulin.</text>
</comment>
<dbReference type="KEGG" id="epa:110240528"/>
<dbReference type="AlphaFoldDB" id="A0A913XBP7"/>
<name>A0A913XBP7_EXADI</name>
<feature type="compositionally biased region" description="Basic and acidic residues" evidence="15">
    <location>
        <begin position="649"/>
        <end position="660"/>
    </location>
</feature>
<comment type="similarity">
    <text evidence="4 14">Belongs to the phosphorylase b kinase regulatory chain family.</text>
</comment>
<keyword evidence="5 14" id="KW-1003">Cell membrane</keyword>
<keyword evidence="19" id="KW-1185">Reference proteome</keyword>
<evidence type="ECO:0000256" key="14">
    <source>
        <dbReference type="RuleBase" id="RU364123"/>
    </source>
</evidence>
<dbReference type="GO" id="GO:0005886">
    <property type="term" value="C:plasma membrane"/>
    <property type="evidence" value="ECO:0007669"/>
    <property type="project" value="UniProtKB-SubCell"/>
</dbReference>
<keyword evidence="6" id="KW-0597">Phosphoprotein</keyword>
<dbReference type="PANTHER" id="PTHR10749:SF7">
    <property type="entry name" value="PHOSPHORYLASE B KINASE REGULATORY SUBUNIT ALPHA-RELATED"/>
    <property type="match status" value="1"/>
</dbReference>
<keyword evidence="12 13" id="KW-0636">Prenylation</keyword>
<evidence type="ECO:0000256" key="3">
    <source>
        <dbReference type="ARBA" id="ARBA00005131"/>
    </source>
</evidence>
<dbReference type="Proteomes" id="UP000887567">
    <property type="component" value="Unplaced"/>
</dbReference>
<dbReference type="InterPro" id="IPR008928">
    <property type="entry name" value="6-hairpin_glycosidase_sf"/>
</dbReference>
<evidence type="ECO:0000256" key="1">
    <source>
        <dbReference type="ARBA" id="ARBA00002837"/>
    </source>
</evidence>
<keyword evidence="7 14" id="KW-0321">Glycogen metabolism</keyword>
<reference evidence="18" key="1">
    <citation type="submission" date="2022-11" db="UniProtKB">
        <authorList>
            <consortium name="EnsemblMetazoa"/>
        </authorList>
    </citation>
    <scope>IDENTIFICATION</scope>
</reference>
<evidence type="ECO:0000259" key="17">
    <source>
        <dbReference type="Pfam" id="PF19292"/>
    </source>
</evidence>
<dbReference type="OMA" id="QFEHIEC"/>
<dbReference type="PANTHER" id="PTHR10749">
    <property type="entry name" value="PHOSPHORYLASE B KINASE REGULATORY SUBUNIT"/>
    <property type="match status" value="1"/>
</dbReference>
<evidence type="ECO:0000256" key="7">
    <source>
        <dbReference type="ARBA" id="ARBA00022600"/>
    </source>
</evidence>
<evidence type="ECO:0000256" key="10">
    <source>
        <dbReference type="ARBA" id="ARBA00023277"/>
    </source>
</evidence>
<feature type="region of interest" description="Disordered" evidence="15">
    <location>
        <begin position="649"/>
        <end position="676"/>
    </location>
</feature>
<dbReference type="Gene3D" id="1.50.10.10">
    <property type="match status" value="1"/>
</dbReference>
<evidence type="ECO:0000256" key="12">
    <source>
        <dbReference type="ARBA" id="ARBA00023289"/>
    </source>
</evidence>
<feature type="domain" description="GH15-like" evidence="16">
    <location>
        <begin position="10"/>
        <end position="913"/>
    </location>
</feature>
<organism evidence="18 19">
    <name type="scientific">Exaiptasia diaphana</name>
    <name type="common">Tropical sea anemone</name>
    <name type="synonym">Aiptasia pulchella</name>
    <dbReference type="NCBI Taxonomy" id="2652724"/>
    <lineage>
        <taxon>Eukaryota</taxon>
        <taxon>Metazoa</taxon>
        <taxon>Cnidaria</taxon>
        <taxon>Anthozoa</taxon>
        <taxon>Hexacorallia</taxon>
        <taxon>Actiniaria</taxon>
        <taxon>Aiptasiidae</taxon>
        <taxon>Exaiptasia</taxon>
    </lineage>
</organism>